<keyword evidence="4" id="KW-1185">Reference proteome</keyword>
<keyword evidence="2" id="KW-0732">Signal</keyword>
<evidence type="ECO:0008006" key="5">
    <source>
        <dbReference type="Google" id="ProtNLM"/>
    </source>
</evidence>
<feature type="signal peptide" evidence="2">
    <location>
        <begin position="1"/>
        <end position="25"/>
    </location>
</feature>
<reference evidence="3 4" key="1">
    <citation type="submission" date="2019-03" db="EMBL/GenBank/DDBJ databases">
        <title>Genomic Encyclopedia of Type Strains, Phase III (KMG-III): the genomes of soil and plant-associated and newly described type strains.</title>
        <authorList>
            <person name="Whitman W."/>
        </authorList>
    </citation>
    <scope>NUCLEOTIDE SEQUENCE [LARGE SCALE GENOMIC DNA]</scope>
    <source>
        <strain evidence="3 4">CGMCC 1.7660</strain>
    </source>
</reference>
<accession>A0A4R6WWS6</accession>
<feature type="region of interest" description="Disordered" evidence="1">
    <location>
        <begin position="134"/>
        <end position="179"/>
    </location>
</feature>
<feature type="chain" id="PRO_5020314414" description="EF hand domain-containing protein" evidence="2">
    <location>
        <begin position="26"/>
        <end position="179"/>
    </location>
</feature>
<evidence type="ECO:0000313" key="3">
    <source>
        <dbReference type="EMBL" id="TDQ85456.1"/>
    </source>
</evidence>
<gene>
    <name evidence="3" type="ORF">A8950_0242</name>
</gene>
<sequence>MPITTRLCRLSLALAMLLGSTAALAQPAAAGHDNAIYNKRQTWFLVDRNRDGRISAQEWDFARDHGYDRLQGVPKKRLSRNEYQAYLTEYLNRHDGWRDRRSWNRGSLHSDWWQDNRPWGHGLNHGWQQGWQKNDWQHRGQDRRGPEAGPPWYVTRDGVQPWTYGQGRSDLGRGERGAR</sequence>
<dbReference type="Proteomes" id="UP000295783">
    <property type="component" value="Unassembled WGS sequence"/>
</dbReference>
<dbReference type="RefSeq" id="WP_133611661.1">
    <property type="nucleotide sequence ID" value="NZ_SNYW01000002.1"/>
</dbReference>
<evidence type="ECO:0000256" key="1">
    <source>
        <dbReference type="SAM" id="MobiDB-lite"/>
    </source>
</evidence>
<evidence type="ECO:0000313" key="4">
    <source>
        <dbReference type="Proteomes" id="UP000295783"/>
    </source>
</evidence>
<organism evidence="3 4">
    <name type="scientific">Dongia mobilis</name>
    <dbReference type="NCBI Taxonomy" id="578943"/>
    <lineage>
        <taxon>Bacteria</taxon>
        <taxon>Pseudomonadati</taxon>
        <taxon>Pseudomonadota</taxon>
        <taxon>Alphaproteobacteria</taxon>
        <taxon>Rhodospirillales</taxon>
        <taxon>Dongiaceae</taxon>
        <taxon>Dongia</taxon>
    </lineage>
</organism>
<comment type="caution">
    <text evidence="3">The sequence shown here is derived from an EMBL/GenBank/DDBJ whole genome shotgun (WGS) entry which is preliminary data.</text>
</comment>
<dbReference type="AlphaFoldDB" id="A0A4R6WWS6"/>
<dbReference type="PROSITE" id="PS00018">
    <property type="entry name" value="EF_HAND_1"/>
    <property type="match status" value="1"/>
</dbReference>
<dbReference type="InterPro" id="IPR018247">
    <property type="entry name" value="EF_Hand_1_Ca_BS"/>
</dbReference>
<dbReference type="EMBL" id="SNYW01000002">
    <property type="protein sequence ID" value="TDQ85456.1"/>
    <property type="molecule type" value="Genomic_DNA"/>
</dbReference>
<feature type="compositionally biased region" description="Basic and acidic residues" evidence="1">
    <location>
        <begin position="135"/>
        <end position="146"/>
    </location>
</feature>
<proteinExistence type="predicted"/>
<name>A0A4R6WWS6_9PROT</name>
<feature type="compositionally biased region" description="Basic and acidic residues" evidence="1">
    <location>
        <begin position="170"/>
        <end position="179"/>
    </location>
</feature>
<protein>
    <recommendedName>
        <fullName evidence="5">EF hand domain-containing protein</fullName>
    </recommendedName>
</protein>
<evidence type="ECO:0000256" key="2">
    <source>
        <dbReference type="SAM" id="SignalP"/>
    </source>
</evidence>